<dbReference type="Proteomes" id="UP000248795">
    <property type="component" value="Unassembled WGS sequence"/>
</dbReference>
<dbReference type="InterPro" id="IPR052906">
    <property type="entry name" value="Type_IV_Methyl-Rstrct_Enzyme"/>
</dbReference>
<dbReference type="SUPFAM" id="SSF52980">
    <property type="entry name" value="Restriction endonuclease-like"/>
    <property type="match status" value="1"/>
</dbReference>
<dbReference type="Pfam" id="PF04471">
    <property type="entry name" value="Mrr_cat"/>
    <property type="match status" value="1"/>
</dbReference>
<protein>
    <recommendedName>
        <fullName evidence="1">Restriction endonuclease type IV Mrr domain-containing protein</fullName>
    </recommendedName>
</protein>
<sequence>MVSASEEPEPPELPGGINEEGVAALTALVNAANAVLHHELISRIHCQTPEFFERLVIDVLLAMGYGADRAAMAQCLGRSGDGGIDGIVVLDELGFDSICIQAKRLKPGTPVPISDVRDFAGSLEARRAAKGVFVTTTHFSAGAAEFCSQLVRRVVLIDGNRLAELMLRHGIGIRVQHRFEIRTLDRSYFAPGTVEGAG</sequence>
<dbReference type="Gene3D" id="3.40.1350.10">
    <property type="match status" value="1"/>
</dbReference>
<accession>A0A2W2B9X9</accession>
<dbReference type="InterPro" id="IPR007560">
    <property type="entry name" value="Restrct_endonuc_IV_Mrr"/>
</dbReference>
<feature type="domain" description="Restriction endonuclease type IV Mrr" evidence="1">
    <location>
        <begin position="48"/>
        <end position="166"/>
    </location>
</feature>
<evidence type="ECO:0000259" key="1">
    <source>
        <dbReference type="Pfam" id="PF04471"/>
    </source>
</evidence>
<name>A0A2W2B9X9_9HYPH</name>
<comment type="caution">
    <text evidence="2">The sequence shown here is derived from an EMBL/GenBank/DDBJ whole genome shotgun (WGS) entry which is preliminary data.</text>
</comment>
<keyword evidence="3" id="KW-1185">Reference proteome</keyword>
<gene>
    <name evidence="2" type="ORF">DK847_10275</name>
</gene>
<dbReference type="PANTHER" id="PTHR30015:SF7">
    <property type="entry name" value="TYPE IV METHYL-DIRECTED RESTRICTION ENZYME ECOKMRR"/>
    <property type="match status" value="1"/>
</dbReference>
<dbReference type="PANTHER" id="PTHR30015">
    <property type="entry name" value="MRR RESTRICTION SYSTEM PROTEIN"/>
    <property type="match status" value="1"/>
</dbReference>
<proteinExistence type="predicted"/>
<dbReference type="AlphaFoldDB" id="A0A2W2B9X9"/>
<dbReference type="InterPro" id="IPR011856">
    <property type="entry name" value="tRNA_endonuc-like_dom_sf"/>
</dbReference>
<reference evidence="3" key="1">
    <citation type="submission" date="2018-06" db="EMBL/GenBank/DDBJ databases">
        <title>Aestuariibacter litoralis strain KCTC 52945T.</title>
        <authorList>
            <person name="Li X."/>
            <person name="Salam N."/>
            <person name="Li J.-L."/>
            <person name="Chen Y.-M."/>
            <person name="Yang Z.-W."/>
            <person name="Zhang L.-Y."/>
            <person name="Han M.-X."/>
            <person name="Xiao M."/>
            <person name="Li W.-J."/>
        </authorList>
    </citation>
    <scope>NUCLEOTIDE SEQUENCE [LARGE SCALE GENOMIC DNA]</scope>
    <source>
        <strain evidence="3">KCTC 52945</strain>
    </source>
</reference>
<evidence type="ECO:0000313" key="3">
    <source>
        <dbReference type="Proteomes" id="UP000248795"/>
    </source>
</evidence>
<dbReference type="InterPro" id="IPR011335">
    <property type="entry name" value="Restrct_endonuc-II-like"/>
</dbReference>
<evidence type="ECO:0000313" key="2">
    <source>
        <dbReference type="EMBL" id="PZF77084.1"/>
    </source>
</evidence>
<dbReference type="EMBL" id="QKVK01000004">
    <property type="protein sequence ID" value="PZF77084.1"/>
    <property type="molecule type" value="Genomic_DNA"/>
</dbReference>
<dbReference type="GO" id="GO:0015666">
    <property type="term" value="F:restriction endodeoxyribonuclease activity"/>
    <property type="evidence" value="ECO:0007669"/>
    <property type="project" value="TreeGrafter"/>
</dbReference>
<dbReference type="GO" id="GO:0003677">
    <property type="term" value="F:DNA binding"/>
    <property type="evidence" value="ECO:0007669"/>
    <property type="project" value="InterPro"/>
</dbReference>
<dbReference type="GO" id="GO:0009307">
    <property type="term" value="P:DNA restriction-modification system"/>
    <property type="evidence" value="ECO:0007669"/>
    <property type="project" value="InterPro"/>
</dbReference>
<organism evidence="2 3">
    <name type="scientific">Aestuariivirga litoralis</name>
    <dbReference type="NCBI Taxonomy" id="2650924"/>
    <lineage>
        <taxon>Bacteria</taxon>
        <taxon>Pseudomonadati</taxon>
        <taxon>Pseudomonadota</taxon>
        <taxon>Alphaproteobacteria</taxon>
        <taxon>Hyphomicrobiales</taxon>
        <taxon>Aestuariivirgaceae</taxon>
        <taxon>Aestuariivirga</taxon>
    </lineage>
</organism>